<feature type="transmembrane region" description="Helical" evidence="17">
    <location>
        <begin position="52"/>
        <end position="77"/>
    </location>
</feature>
<dbReference type="Pfam" id="PF00361">
    <property type="entry name" value="Proton_antipo_M"/>
    <property type="match status" value="1"/>
</dbReference>
<feature type="transmembrane region" description="Helical" evidence="17">
    <location>
        <begin position="89"/>
        <end position="108"/>
    </location>
</feature>
<feature type="transmembrane region" description="Helical" evidence="17">
    <location>
        <begin position="381"/>
        <end position="402"/>
    </location>
</feature>
<dbReference type="PRINTS" id="PR01434">
    <property type="entry name" value="NADHDHGNASE5"/>
</dbReference>
<accession>A0A172N3E9</accession>
<evidence type="ECO:0000256" key="16">
    <source>
        <dbReference type="ARBA" id="ARBA00049551"/>
    </source>
</evidence>
<comment type="catalytic activity">
    <reaction evidence="16 17">
        <text>a ubiquinone + NADH + 5 H(+)(in) = a ubiquinol + NAD(+) + 4 H(+)(out)</text>
        <dbReference type="Rhea" id="RHEA:29091"/>
        <dbReference type="Rhea" id="RHEA-COMP:9565"/>
        <dbReference type="Rhea" id="RHEA-COMP:9566"/>
        <dbReference type="ChEBI" id="CHEBI:15378"/>
        <dbReference type="ChEBI" id="CHEBI:16389"/>
        <dbReference type="ChEBI" id="CHEBI:17976"/>
        <dbReference type="ChEBI" id="CHEBI:57540"/>
        <dbReference type="ChEBI" id="CHEBI:57945"/>
        <dbReference type="EC" id="7.1.1.2"/>
    </reaction>
</comment>
<evidence type="ECO:0000313" key="21">
    <source>
        <dbReference type="EMBL" id="AND46670.1"/>
    </source>
</evidence>
<dbReference type="InterPro" id="IPR010934">
    <property type="entry name" value="NADH_DH_su5_C"/>
</dbReference>
<dbReference type="VEuPathDB" id="VectorBase:ACRUBR1_000747"/>
<keyword evidence="14 17" id="KW-0496">Mitochondrion</keyword>
<dbReference type="PANTHER" id="PTHR42829:SF2">
    <property type="entry name" value="NADH-UBIQUINONE OXIDOREDUCTASE CHAIN 5"/>
    <property type="match status" value="1"/>
</dbReference>
<evidence type="ECO:0000259" key="20">
    <source>
        <dbReference type="Pfam" id="PF06455"/>
    </source>
</evidence>
<evidence type="ECO:0000256" key="12">
    <source>
        <dbReference type="ARBA" id="ARBA00023027"/>
    </source>
</evidence>
<dbReference type="GO" id="GO:0042773">
    <property type="term" value="P:ATP synthesis coupled electron transport"/>
    <property type="evidence" value="ECO:0007669"/>
    <property type="project" value="InterPro"/>
</dbReference>
<feature type="domain" description="NADH:quinone oxidoreductase/Mrp antiporter transmembrane" evidence="18">
    <location>
        <begin position="109"/>
        <end position="392"/>
    </location>
</feature>
<keyword evidence="8" id="KW-0999">Mitochondrion inner membrane</keyword>
<comment type="function">
    <text evidence="1">Core subunit of the mitochondrial membrane respiratory chain NADH dehydrogenase (Complex I) that is believed to belong to the minimal assembly required for catalysis. Complex I functions in the transfer of electrons from NADH to the respiratory chain. The immediate electron acceptor for the enzyme is believed to be ubiquinone.</text>
</comment>
<dbReference type="GO" id="GO:0008137">
    <property type="term" value="F:NADH dehydrogenase (ubiquinone) activity"/>
    <property type="evidence" value="ECO:0007669"/>
    <property type="project" value="UniProtKB-EC"/>
</dbReference>
<name>A0A172N3E9_9DIPT</name>
<dbReference type="PRINTS" id="PR01435">
    <property type="entry name" value="NPOXDRDTASE5"/>
</dbReference>
<gene>
    <name evidence="21" type="primary">ND5</name>
</gene>
<feature type="transmembrane region" description="Helical" evidence="17">
    <location>
        <begin position="154"/>
        <end position="174"/>
    </location>
</feature>
<dbReference type="InterPro" id="IPR003945">
    <property type="entry name" value="NU5C-like"/>
</dbReference>
<evidence type="ECO:0000256" key="8">
    <source>
        <dbReference type="ARBA" id="ARBA00022792"/>
    </source>
</evidence>
<geneLocation type="mitochondrion" evidence="21"/>
<feature type="transmembrane region" description="Helical" evidence="17">
    <location>
        <begin position="114"/>
        <end position="133"/>
    </location>
</feature>
<keyword evidence="10" id="KW-0249">Electron transport</keyword>
<dbReference type="Pfam" id="PF06455">
    <property type="entry name" value="NADH5_C"/>
    <property type="match status" value="1"/>
</dbReference>
<evidence type="ECO:0000256" key="14">
    <source>
        <dbReference type="ARBA" id="ARBA00023128"/>
    </source>
</evidence>
<evidence type="ECO:0000256" key="15">
    <source>
        <dbReference type="ARBA" id="ARBA00023136"/>
    </source>
</evidence>
<evidence type="ECO:0000256" key="3">
    <source>
        <dbReference type="ARBA" id="ARBA00012944"/>
    </source>
</evidence>
<feature type="transmembrane region" description="Helical" evidence="17">
    <location>
        <begin position="422"/>
        <end position="445"/>
    </location>
</feature>
<evidence type="ECO:0000256" key="1">
    <source>
        <dbReference type="ARBA" id="ARBA00003257"/>
    </source>
</evidence>
<keyword evidence="9" id="KW-1278">Translocase</keyword>
<proteinExistence type="inferred from homology"/>
<evidence type="ECO:0000256" key="4">
    <source>
        <dbReference type="ARBA" id="ARBA00021096"/>
    </source>
</evidence>
<feature type="domain" description="NADH dehydrogenase subunit 5 C-terminal" evidence="20">
    <location>
        <begin position="396"/>
        <end position="577"/>
    </location>
</feature>
<feature type="transmembrane region" description="Helical" evidence="17">
    <location>
        <begin position="220"/>
        <end position="240"/>
    </location>
</feature>
<evidence type="ECO:0000256" key="13">
    <source>
        <dbReference type="ARBA" id="ARBA00023075"/>
    </source>
</evidence>
<keyword evidence="6" id="KW-0679">Respiratory chain</keyword>
<dbReference type="InterPro" id="IPR001750">
    <property type="entry name" value="ND/Mrp_TM"/>
</dbReference>
<comment type="similarity">
    <text evidence="17">Belongs to the complex I subunit 5 family.</text>
</comment>
<feature type="transmembrane region" description="Helical" evidence="17">
    <location>
        <begin position="246"/>
        <end position="268"/>
    </location>
</feature>
<evidence type="ECO:0000256" key="5">
    <source>
        <dbReference type="ARBA" id="ARBA00022448"/>
    </source>
</evidence>
<feature type="transmembrane region" description="Helical" evidence="17">
    <location>
        <begin position="342"/>
        <end position="361"/>
    </location>
</feature>
<reference evidence="21" key="1">
    <citation type="journal article" date="2016" name="J. Med. Entomol.">
        <title>Mitochondrial Genomes of Anopheles (Kerteszia) (Diptera: Culicidae) From the Atlantic Forest, Brazil.</title>
        <authorList>
            <person name="Oliveira T.M."/>
            <person name="Foster P.G."/>
            <person name="Bergo E.S."/>
            <person name="Nagaki S.S."/>
            <person name="Sanabani S.S."/>
            <person name="Marinotti O."/>
            <person name="Marinotti P.N."/>
            <person name="Sallum M.A."/>
        </authorList>
    </citation>
    <scope>NUCLEOTIDE SEQUENCE</scope>
    <source>
        <strain evidence="21">RJ03_2</strain>
    </source>
</reference>
<sequence>MVNYLINYCKISFYFLICISFSLFCLSIKFILKDLVYFIEWEILTMQSMSIVMTFLFDWMSLMFMSFVLLISSLVIFYSNQYMEEDYNINRFILLVLMFVMSMMMLIISPNLISILLGWDGLGLVSYCLVIYFQNVKSYNAGMLTALSNRIGDVALLLTIAWMLNYGSWNYIFYLDLMGKNMEMMIIGGLVMLAAMTKSAQIPFSSWLPAAMAAPTPVSALVHSSTLVTAGVYLLIRFNILLVNWWMGQFLLLVSGLTMFMAGLGANFEFDLKKIIALSTLSQLGLMMSILSMGYYNLAFFHLLTHALFKALLFMCAGSIIHNMKNSQDIRMMGSLSMSMPLTCSCFNVANLALCGMPFLAGFYSKDLILEMVSLSYLNSFSFFLFFFSTGLTVCYSFRLVYYSMTGDFNSSVLHPLNDKGWTMIFSIFFLMIMAIIGGSMLSWLMFFNPAMICLPLILKMLTLFVCIMGGVMGYILSNVKLFFMNKSLYYYNFICFVGSMWFMPIISTIGVINYPLKLGLYSYKSFDQGWSEFFGAQMLYFKLKSYSLYLQEFQNNNLKIYMLSYMLWFIVLLMLIMLIN</sequence>
<evidence type="ECO:0000256" key="17">
    <source>
        <dbReference type="RuleBase" id="RU003404"/>
    </source>
</evidence>
<evidence type="ECO:0000256" key="11">
    <source>
        <dbReference type="ARBA" id="ARBA00022989"/>
    </source>
</evidence>
<feature type="domain" description="NADH-Ubiquinone oxidoreductase (complex I) chain 5 N-terminal" evidence="19">
    <location>
        <begin position="44"/>
        <end position="92"/>
    </location>
</feature>
<evidence type="ECO:0000256" key="6">
    <source>
        <dbReference type="ARBA" id="ARBA00022660"/>
    </source>
</evidence>
<comment type="function">
    <text evidence="17">Core subunit of the mitochondrial membrane respiratory chain NADH dehydrogenase (Complex I) which catalyzes electron transfer from NADH through the respiratory chain, using ubiquinone as an electron acceptor. Essential for the catalytic activity and assembly of complex I.</text>
</comment>
<comment type="subcellular location">
    <subcellularLocation>
        <location evidence="2">Mitochondrion inner membrane</location>
        <topology evidence="2">Multi-pass membrane protein</topology>
    </subcellularLocation>
</comment>
<dbReference type="EC" id="7.1.1.2" evidence="3 17"/>
<keyword evidence="15 17" id="KW-0472">Membrane</keyword>
<dbReference type="PANTHER" id="PTHR42829">
    <property type="entry name" value="NADH-UBIQUINONE OXIDOREDUCTASE CHAIN 5"/>
    <property type="match status" value="1"/>
</dbReference>
<keyword evidence="11 17" id="KW-1133">Transmembrane helix</keyword>
<dbReference type="GO" id="GO:0005743">
    <property type="term" value="C:mitochondrial inner membrane"/>
    <property type="evidence" value="ECO:0007669"/>
    <property type="project" value="UniProtKB-SubCell"/>
</dbReference>
<organism evidence="21">
    <name type="scientific">Anopheles cruzii</name>
    <name type="common">mosquito</name>
    <dbReference type="NCBI Taxonomy" id="68878"/>
    <lineage>
        <taxon>Eukaryota</taxon>
        <taxon>Metazoa</taxon>
        <taxon>Ecdysozoa</taxon>
        <taxon>Arthropoda</taxon>
        <taxon>Hexapoda</taxon>
        <taxon>Insecta</taxon>
        <taxon>Pterygota</taxon>
        <taxon>Neoptera</taxon>
        <taxon>Endopterygota</taxon>
        <taxon>Diptera</taxon>
        <taxon>Nematocera</taxon>
        <taxon>Culicoidea</taxon>
        <taxon>Culicidae</taxon>
        <taxon>Anophelinae</taxon>
        <taxon>Anopheles</taxon>
    </lineage>
</organism>
<dbReference type="GO" id="GO:0015990">
    <property type="term" value="P:electron transport coupled proton transport"/>
    <property type="evidence" value="ECO:0007669"/>
    <property type="project" value="TreeGrafter"/>
</dbReference>
<keyword evidence="12 17" id="KW-0520">NAD</keyword>
<dbReference type="GO" id="GO:0003954">
    <property type="term" value="F:NADH dehydrogenase activity"/>
    <property type="evidence" value="ECO:0007669"/>
    <property type="project" value="TreeGrafter"/>
</dbReference>
<feature type="transmembrane region" description="Helical" evidence="17">
    <location>
        <begin position="186"/>
        <end position="208"/>
    </location>
</feature>
<evidence type="ECO:0000256" key="2">
    <source>
        <dbReference type="ARBA" id="ARBA00004448"/>
    </source>
</evidence>
<dbReference type="EMBL" id="KU551285">
    <property type="protein sequence ID" value="AND46670.1"/>
    <property type="molecule type" value="Genomic_DNA"/>
</dbReference>
<feature type="transmembrane region" description="Helical" evidence="17">
    <location>
        <begin position="299"/>
        <end position="321"/>
    </location>
</feature>
<dbReference type="InterPro" id="IPR001516">
    <property type="entry name" value="Proton_antipo_N"/>
</dbReference>
<keyword evidence="7 17" id="KW-0812">Transmembrane</keyword>
<evidence type="ECO:0000256" key="10">
    <source>
        <dbReference type="ARBA" id="ARBA00022982"/>
    </source>
</evidence>
<evidence type="ECO:0000259" key="18">
    <source>
        <dbReference type="Pfam" id="PF00361"/>
    </source>
</evidence>
<evidence type="ECO:0000259" key="19">
    <source>
        <dbReference type="Pfam" id="PF00662"/>
    </source>
</evidence>
<feature type="transmembrane region" description="Helical" evidence="17">
    <location>
        <begin position="489"/>
        <end position="513"/>
    </location>
</feature>
<feature type="transmembrane region" description="Helical" evidence="17">
    <location>
        <begin position="457"/>
        <end position="477"/>
    </location>
</feature>
<evidence type="ECO:0000256" key="9">
    <source>
        <dbReference type="ARBA" id="ARBA00022967"/>
    </source>
</evidence>
<keyword evidence="5 17" id="KW-0813">Transport</keyword>
<protein>
    <recommendedName>
        <fullName evidence="4 17">NADH-ubiquinone oxidoreductase chain 5</fullName>
        <ecNumber evidence="3 17">7.1.1.2</ecNumber>
    </recommendedName>
</protein>
<keyword evidence="13 17" id="KW-0830">Ubiquinone</keyword>
<feature type="transmembrane region" description="Helical" evidence="17">
    <location>
        <begin position="12"/>
        <end position="32"/>
    </location>
</feature>
<dbReference type="AlphaFoldDB" id="A0A172N3E9"/>
<dbReference type="Pfam" id="PF00662">
    <property type="entry name" value="Proton_antipo_N"/>
    <property type="match status" value="1"/>
</dbReference>
<evidence type="ECO:0000256" key="7">
    <source>
        <dbReference type="ARBA" id="ARBA00022692"/>
    </source>
</evidence>
<feature type="transmembrane region" description="Helical" evidence="17">
    <location>
        <begin position="561"/>
        <end position="580"/>
    </location>
</feature>
<feature type="transmembrane region" description="Helical" evidence="17">
    <location>
        <begin position="275"/>
        <end position="293"/>
    </location>
</feature>